<sequence>MNDTPKGATHTTPKGTRKRAQLLDAAEELLLASGHTGLSLRAVATAAGVRLGHLQYYFPTRADLVAAVLDRALTRSLDNLAPLLSPREPASPADPRQLIGLLLAEQDDPRLVRLFTELWALAAVDETVAVAVRTFYRAYQDQVAAFLRARHPALPAAACRARAAVFTMLIEGAALFRSGIADYPTEETDAELMATAMALLRNPADRNPADLP</sequence>
<evidence type="ECO:0000256" key="1">
    <source>
        <dbReference type="ARBA" id="ARBA00023015"/>
    </source>
</evidence>
<feature type="domain" description="HTH tetR-type" evidence="5">
    <location>
        <begin position="16"/>
        <end position="76"/>
    </location>
</feature>
<evidence type="ECO:0000313" key="6">
    <source>
        <dbReference type="EMBL" id="ARF55819.1"/>
    </source>
</evidence>
<proteinExistence type="predicted"/>
<dbReference type="Proteomes" id="UP000192726">
    <property type="component" value="Chromosome"/>
</dbReference>
<dbReference type="Gene3D" id="1.10.357.10">
    <property type="entry name" value="Tetracycline Repressor, domain 2"/>
    <property type="match status" value="1"/>
</dbReference>
<dbReference type="GO" id="GO:0000976">
    <property type="term" value="F:transcription cis-regulatory region binding"/>
    <property type="evidence" value="ECO:0007669"/>
    <property type="project" value="TreeGrafter"/>
</dbReference>
<evidence type="ECO:0000313" key="7">
    <source>
        <dbReference type="Proteomes" id="UP000192726"/>
    </source>
</evidence>
<dbReference type="AlphaFoldDB" id="A0A1V0TS92"/>
<dbReference type="KEGG" id="sgv:B1H19_17985"/>
<reference evidence="6 7" key="1">
    <citation type="submission" date="2017-04" db="EMBL/GenBank/DDBJ databases">
        <title>Complete Genome Sequence of Streptomyces gilvosporeus F607, a Capable Producer of Natamycin.</title>
        <authorList>
            <person name="Zong G."/>
            <person name="Zhong C."/>
            <person name="Fu J."/>
            <person name="Qin R."/>
            <person name="Cao G."/>
        </authorList>
    </citation>
    <scope>NUCLEOTIDE SEQUENCE [LARGE SCALE GENOMIC DNA]</scope>
    <source>
        <strain evidence="6 7">F607</strain>
    </source>
</reference>
<dbReference type="OrthoDB" id="9816296at2"/>
<dbReference type="PRINTS" id="PR00455">
    <property type="entry name" value="HTHTETR"/>
</dbReference>
<gene>
    <name evidence="6" type="ORF">B1H19_17985</name>
</gene>
<dbReference type="SUPFAM" id="SSF46689">
    <property type="entry name" value="Homeodomain-like"/>
    <property type="match status" value="1"/>
</dbReference>
<evidence type="ECO:0000259" key="5">
    <source>
        <dbReference type="PROSITE" id="PS50977"/>
    </source>
</evidence>
<feature type="DNA-binding region" description="H-T-H motif" evidence="4">
    <location>
        <begin position="39"/>
        <end position="58"/>
    </location>
</feature>
<dbReference type="EMBL" id="CP020569">
    <property type="protein sequence ID" value="ARF55819.1"/>
    <property type="molecule type" value="Genomic_DNA"/>
</dbReference>
<name>A0A1V0TS92_9ACTN</name>
<keyword evidence="1" id="KW-0805">Transcription regulation</keyword>
<protein>
    <submittedName>
        <fullName evidence="6">TetR family transcriptional regulator</fullName>
    </submittedName>
</protein>
<dbReference type="STRING" id="553510.B1H19_17985"/>
<dbReference type="RefSeq" id="WP_083105706.1">
    <property type="nucleotide sequence ID" value="NZ_CP020569.1"/>
</dbReference>
<keyword evidence="3" id="KW-0804">Transcription</keyword>
<dbReference type="InterPro" id="IPR001647">
    <property type="entry name" value="HTH_TetR"/>
</dbReference>
<keyword evidence="7" id="KW-1185">Reference proteome</keyword>
<evidence type="ECO:0000256" key="2">
    <source>
        <dbReference type="ARBA" id="ARBA00023125"/>
    </source>
</evidence>
<keyword evidence="2 4" id="KW-0238">DNA-binding</keyword>
<evidence type="ECO:0000256" key="4">
    <source>
        <dbReference type="PROSITE-ProRule" id="PRU00335"/>
    </source>
</evidence>
<dbReference type="GO" id="GO:0003700">
    <property type="term" value="F:DNA-binding transcription factor activity"/>
    <property type="evidence" value="ECO:0007669"/>
    <property type="project" value="TreeGrafter"/>
</dbReference>
<dbReference type="PANTHER" id="PTHR30055">
    <property type="entry name" value="HTH-TYPE TRANSCRIPTIONAL REGULATOR RUTR"/>
    <property type="match status" value="1"/>
</dbReference>
<evidence type="ECO:0000256" key="3">
    <source>
        <dbReference type="ARBA" id="ARBA00023163"/>
    </source>
</evidence>
<dbReference type="Pfam" id="PF00440">
    <property type="entry name" value="TetR_N"/>
    <property type="match status" value="1"/>
</dbReference>
<dbReference type="InterPro" id="IPR050109">
    <property type="entry name" value="HTH-type_TetR-like_transc_reg"/>
</dbReference>
<accession>A0A1V0TS92</accession>
<dbReference type="InterPro" id="IPR009057">
    <property type="entry name" value="Homeodomain-like_sf"/>
</dbReference>
<organism evidence="6 7">
    <name type="scientific">Streptomyces gilvosporeus</name>
    <dbReference type="NCBI Taxonomy" id="553510"/>
    <lineage>
        <taxon>Bacteria</taxon>
        <taxon>Bacillati</taxon>
        <taxon>Actinomycetota</taxon>
        <taxon>Actinomycetes</taxon>
        <taxon>Kitasatosporales</taxon>
        <taxon>Streptomycetaceae</taxon>
        <taxon>Streptomyces</taxon>
    </lineage>
</organism>
<dbReference type="PANTHER" id="PTHR30055:SF234">
    <property type="entry name" value="HTH-TYPE TRANSCRIPTIONAL REGULATOR BETI"/>
    <property type="match status" value="1"/>
</dbReference>
<dbReference type="PROSITE" id="PS50977">
    <property type="entry name" value="HTH_TETR_2"/>
    <property type="match status" value="1"/>
</dbReference>